<evidence type="ECO:0008006" key="4">
    <source>
        <dbReference type="Google" id="ProtNLM"/>
    </source>
</evidence>
<keyword evidence="1" id="KW-0472">Membrane</keyword>
<organism evidence="2 3">
    <name type="scientific">Coralloluteibacterium thermophilum</name>
    <dbReference type="NCBI Taxonomy" id="2707049"/>
    <lineage>
        <taxon>Bacteria</taxon>
        <taxon>Pseudomonadati</taxon>
        <taxon>Pseudomonadota</taxon>
        <taxon>Gammaproteobacteria</taxon>
        <taxon>Lysobacterales</taxon>
        <taxon>Lysobacteraceae</taxon>
        <taxon>Coralloluteibacterium</taxon>
    </lineage>
</organism>
<keyword evidence="3" id="KW-1185">Reference proteome</keyword>
<feature type="transmembrane region" description="Helical" evidence="1">
    <location>
        <begin position="7"/>
        <end position="29"/>
    </location>
</feature>
<evidence type="ECO:0000313" key="3">
    <source>
        <dbReference type="Proteomes" id="UP001595892"/>
    </source>
</evidence>
<keyword evidence="1" id="KW-0812">Transmembrane</keyword>
<dbReference type="EMBL" id="JBHSGG010000049">
    <property type="protein sequence ID" value="MFC4729721.1"/>
    <property type="molecule type" value="Genomic_DNA"/>
</dbReference>
<name>A0ABV9NN50_9GAMM</name>
<feature type="transmembrane region" description="Helical" evidence="1">
    <location>
        <begin position="123"/>
        <end position="142"/>
    </location>
</feature>
<sequence length="147" mass="15571">MSLLFRIVAVLQIAGGFYGFATLLLRLLAGGHGGIGLLMLVIGLLMSVFALVAGVMLIEGAAMGVTLSRIVQGLQIPVIGTSWLSYAWHTGAAAPLTVIFGRRVTADIDWSVPSQAWRLATGGHSTTVLGINLLALACWLLLRFARR</sequence>
<accession>A0ABV9NN50</accession>
<proteinExistence type="predicted"/>
<dbReference type="Proteomes" id="UP001595892">
    <property type="component" value="Unassembled WGS sequence"/>
</dbReference>
<reference evidence="3" key="1">
    <citation type="journal article" date="2019" name="Int. J. Syst. Evol. Microbiol.">
        <title>The Global Catalogue of Microorganisms (GCM) 10K type strain sequencing project: providing services to taxonomists for standard genome sequencing and annotation.</title>
        <authorList>
            <consortium name="The Broad Institute Genomics Platform"/>
            <consortium name="The Broad Institute Genome Sequencing Center for Infectious Disease"/>
            <person name="Wu L."/>
            <person name="Ma J."/>
        </authorList>
    </citation>
    <scope>NUCLEOTIDE SEQUENCE [LARGE SCALE GENOMIC DNA]</scope>
    <source>
        <strain evidence="3">CGMCC 1.13574</strain>
    </source>
</reference>
<comment type="caution">
    <text evidence="2">The sequence shown here is derived from an EMBL/GenBank/DDBJ whole genome shotgun (WGS) entry which is preliminary data.</text>
</comment>
<gene>
    <name evidence="2" type="ORF">ACFO3Q_16245</name>
</gene>
<protein>
    <recommendedName>
        <fullName evidence="4">ABC transporter permease</fullName>
    </recommendedName>
</protein>
<evidence type="ECO:0000313" key="2">
    <source>
        <dbReference type="EMBL" id="MFC4729721.1"/>
    </source>
</evidence>
<feature type="transmembrane region" description="Helical" evidence="1">
    <location>
        <begin position="35"/>
        <end position="58"/>
    </location>
</feature>
<keyword evidence="1" id="KW-1133">Transmembrane helix</keyword>
<dbReference type="RefSeq" id="WP_377005856.1">
    <property type="nucleotide sequence ID" value="NZ_JBHSGG010000049.1"/>
</dbReference>
<evidence type="ECO:0000256" key="1">
    <source>
        <dbReference type="SAM" id="Phobius"/>
    </source>
</evidence>